<dbReference type="EMBL" id="KZ819725">
    <property type="protein sequence ID" value="PWN53446.1"/>
    <property type="molecule type" value="Genomic_DNA"/>
</dbReference>
<accession>A0ACD0P634</accession>
<reference evidence="1 2" key="1">
    <citation type="journal article" date="2018" name="Mol. Biol. Evol.">
        <title>Broad Genomic Sampling Reveals a Smut Pathogenic Ancestry of the Fungal Clade Ustilaginomycotina.</title>
        <authorList>
            <person name="Kijpornyongpan T."/>
            <person name="Mondo S.J."/>
            <person name="Barry K."/>
            <person name="Sandor L."/>
            <person name="Lee J."/>
            <person name="Lipzen A."/>
            <person name="Pangilinan J."/>
            <person name="LaButti K."/>
            <person name="Hainaut M."/>
            <person name="Henrissat B."/>
            <person name="Grigoriev I.V."/>
            <person name="Spatafora J.W."/>
            <person name="Aime M.C."/>
        </authorList>
    </citation>
    <scope>NUCLEOTIDE SEQUENCE [LARGE SCALE GENOMIC DNA]</scope>
    <source>
        <strain evidence="1 2">SA 807</strain>
    </source>
</reference>
<keyword evidence="2" id="KW-1185">Reference proteome</keyword>
<proteinExistence type="predicted"/>
<sequence>MMASPSPLGPAPTSSSSSSQQKIRPLAARPIAPLAARPSSSVKTVNFSLPPSGVANLAPSPTLAPAKSSSTSASPRQPGPVSQHSNLTSSLKPALSSTTVSVGSNSGSSAGSPPSAISPPLLAAKGVAPIGKKKDGQGPLVQPSKDWVLPARAKPGRKPSEAEPPTKRKAQNRASQRAFRERKQSYLASLEAKVAAYEKAEVEHSIELQKVAKRLKEENDALKKENQTLKERFVKLEAAFKELRLAASKASIRTAPQPANLGCKAPSHEVPPVRQKRSLPSRALPSNSQTSTGSPVPTPSASSPSSAGIAIAPPTPAIMMGVKQEPLQTGSPSMSVDSMSTSSLREVSPIKEKPSAPSLLSAESLPPNQDQPTMQEIIRPAVVGLPSLPSAAAAVDPPSPSRACRAESSGTTRGLGKSSSLTSPQLMLNDGGHIHAFDDMDRGCGFCIESSPCVCSGEAVLRLDDDDEPAQNSSQKPEHKSSTSTTTAATKSEQARSINAAAVPLRKLGSSRSSQNHSPTTASSSSMSVDSLLSSDPRQKPKKTLWFTEPAAEGSKDSLKGMVCPTPDSRPSSAHLSQASRSEPQSRPKAKLWPTVPFIAPSVSLSSSSTTASSAEAKDPARQSPMACTGDPSTCGACSSDPDLAAFCEAVTSSINGSRPGTTLLDAGNAVPLNRGKPRPGLTWRNTTNPAESSSRHGQEMSRGSSLISSLPSSQASQKVWETRPVAGFSPARSAFDNSSPHSPSSPSAYAINLRGRSRAPSIGGGGGGRQSIPEAFRQIRNHPRFNQWEGGLSLLADVVSRRASPARPPSTHLSIAREGGSLVGERKRMERVASVEIETSLENRKKGVESSDRTTTMPTRNAASSSDTSSLYKPRSGVDDARSVNRAVDGDEDVEMKNEEEDEDEAGPNKRRRIYVEKEAVKEALALLDRGSRIFNGRVGQRDGTSDPSGPCPCPWWKKE</sequence>
<gene>
    <name evidence="1" type="ORF">IE53DRAFT_168141</name>
</gene>
<organism evidence="1 2">
    <name type="scientific">Violaceomyces palustris</name>
    <dbReference type="NCBI Taxonomy" id="1673888"/>
    <lineage>
        <taxon>Eukaryota</taxon>
        <taxon>Fungi</taxon>
        <taxon>Dikarya</taxon>
        <taxon>Basidiomycota</taxon>
        <taxon>Ustilaginomycotina</taxon>
        <taxon>Ustilaginomycetes</taxon>
        <taxon>Violaceomycetales</taxon>
        <taxon>Violaceomycetaceae</taxon>
        <taxon>Violaceomyces</taxon>
    </lineage>
</organism>
<protein>
    <submittedName>
        <fullName evidence="1">Uncharacterized protein</fullName>
    </submittedName>
</protein>
<dbReference type="Proteomes" id="UP000245626">
    <property type="component" value="Unassembled WGS sequence"/>
</dbReference>
<evidence type="ECO:0000313" key="2">
    <source>
        <dbReference type="Proteomes" id="UP000245626"/>
    </source>
</evidence>
<name>A0ACD0P634_9BASI</name>
<evidence type="ECO:0000313" key="1">
    <source>
        <dbReference type="EMBL" id="PWN53446.1"/>
    </source>
</evidence>